<keyword evidence="3 8" id="KW-0285">Flavoprotein</keyword>
<evidence type="ECO:0000256" key="1">
    <source>
        <dbReference type="ARBA" id="ARBA00001974"/>
    </source>
</evidence>
<dbReference type="EC" id="1.5.5.2" evidence="8"/>
<comment type="similarity">
    <text evidence="2 8">Belongs to the proline oxidase family.</text>
</comment>
<comment type="catalytic activity">
    <reaction evidence="8">
        <text>L-proline + a quinone = (S)-1-pyrroline-5-carboxylate + a quinol + H(+)</text>
        <dbReference type="Rhea" id="RHEA:23784"/>
        <dbReference type="ChEBI" id="CHEBI:15378"/>
        <dbReference type="ChEBI" id="CHEBI:17388"/>
        <dbReference type="ChEBI" id="CHEBI:24646"/>
        <dbReference type="ChEBI" id="CHEBI:60039"/>
        <dbReference type="ChEBI" id="CHEBI:132124"/>
        <dbReference type="EC" id="1.5.5.2"/>
    </reaction>
</comment>
<comment type="cofactor">
    <cofactor evidence="1 8">
        <name>FAD</name>
        <dbReference type="ChEBI" id="CHEBI:57692"/>
    </cofactor>
</comment>
<feature type="region of interest" description="Disordered" evidence="9">
    <location>
        <begin position="25"/>
        <end position="86"/>
    </location>
</feature>
<dbReference type="InterPro" id="IPR029041">
    <property type="entry name" value="FAD-linked_oxidoreductase-like"/>
</dbReference>
<evidence type="ECO:0000256" key="8">
    <source>
        <dbReference type="RuleBase" id="RU364054"/>
    </source>
</evidence>
<evidence type="ECO:0000256" key="5">
    <source>
        <dbReference type="ARBA" id="ARBA00023002"/>
    </source>
</evidence>
<dbReference type="Proteomes" id="UP000694865">
    <property type="component" value="Unplaced"/>
</dbReference>
<evidence type="ECO:0000256" key="6">
    <source>
        <dbReference type="ARBA" id="ARBA00023062"/>
    </source>
</evidence>
<organism evidence="11 12">
    <name type="scientific">Saccoglossus kowalevskii</name>
    <name type="common">Acorn worm</name>
    <dbReference type="NCBI Taxonomy" id="10224"/>
    <lineage>
        <taxon>Eukaryota</taxon>
        <taxon>Metazoa</taxon>
        <taxon>Hemichordata</taxon>
        <taxon>Enteropneusta</taxon>
        <taxon>Harrimaniidae</taxon>
        <taxon>Saccoglossus</taxon>
    </lineage>
</organism>
<keyword evidence="11" id="KW-1185">Reference proteome</keyword>
<name>A0ABM0MEL0_SACKO</name>
<dbReference type="InterPro" id="IPR015659">
    <property type="entry name" value="Proline_oxidase"/>
</dbReference>
<dbReference type="SUPFAM" id="SSF51730">
    <property type="entry name" value="FAD-linked oxidoreductase"/>
    <property type="match status" value="1"/>
</dbReference>
<evidence type="ECO:0000259" key="10">
    <source>
        <dbReference type="Pfam" id="PF01619"/>
    </source>
</evidence>
<evidence type="ECO:0000256" key="3">
    <source>
        <dbReference type="ARBA" id="ARBA00022630"/>
    </source>
</evidence>
<dbReference type="PANTHER" id="PTHR13914:SF29">
    <property type="entry name" value="HYDROXYPROLINE DEHYDROGENASE"/>
    <property type="match status" value="1"/>
</dbReference>
<feature type="compositionally biased region" description="Polar residues" evidence="9">
    <location>
        <begin position="60"/>
        <end position="86"/>
    </location>
</feature>
<keyword evidence="4 8" id="KW-0274">FAD</keyword>
<comment type="function">
    <text evidence="8">Converts proline to delta-1-pyrroline-5-carboxylate.</text>
</comment>
<keyword evidence="6 8" id="KW-0642">Proline metabolism</keyword>
<feature type="compositionally biased region" description="Basic residues" evidence="9">
    <location>
        <begin position="29"/>
        <end position="46"/>
    </location>
</feature>
<evidence type="ECO:0000313" key="12">
    <source>
        <dbReference type="RefSeq" id="XP_006818451.1"/>
    </source>
</evidence>
<dbReference type="Gene3D" id="3.20.20.220">
    <property type="match status" value="1"/>
</dbReference>
<sequence length="535" mass="60602">MSGRYVVPLCTRLCQAHIHGRNGLITQSFRRRRTDGQRRRHNHHGPRPLATSAAVGIDPNIQNSDSIEQTANDNSNAGPKLNFSDTENSFKTKTTLEICRALAVLKMCSYSYFVDNSFKLMTTSQKILGEYITFRLLKSTFYGQFVAGHDVPTMAMCVERLKLAGIAPEIAIPLEDDLGGPGASDEYRDSRCAENIKVMENCVDQSLQICDNSKPIVMQVRVSPLVQPEVLVKIGELIVKNGYTYADGGPISIQNFAKGLNQVNDKIERISELTDSEFKHLNNTLYRLDRLARHAVSNNTKILVDAEYTYLNPAMTLITLALMYKYNKTEPFIWNTYQNYLKDWTNFMSIMYIFLICCAAHTNISRDIGMSEKLGFTFGVKLVRGAYIDREKERSKQMGYEDPINPDYEATNKMYNHNLVMLLKLIQKHGKRYNMIIASHNEESINLAVNKINELGIDKTDGTVCFGQLLGMCDQVSYALGQNGYLAYKSLPVGTVDEVMPYLARRASENRSILAGAKRERKLLWGELKRRMLKI</sequence>
<accession>A0ABM0MEL0</accession>
<reference evidence="12" key="1">
    <citation type="submission" date="2025-08" db="UniProtKB">
        <authorList>
            <consortium name="RefSeq"/>
        </authorList>
    </citation>
    <scope>IDENTIFICATION</scope>
    <source>
        <tissue evidence="12">Testes</tissue>
    </source>
</reference>
<dbReference type="Pfam" id="PF01619">
    <property type="entry name" value="Pro_dh"/>
    <property type="match status" value="1"/>
</dbReference>
<evidence type="ECO:0000256" key="9">
    <source>
        <dbReference type="SAM" id="MobiDB-lite"/>
    </source>
</evidence>
<gene>
    <name evidence="12" type="primary">LOC102805849</name>
</gene>
<protein>
    <recommendedName>
        <fullName evidence="8">Proline dehydrogenase</fullName>
        <ecNumber evidence="8">1.5.5.2</ecNumber>
    </recommendedName>
</protein>
<dbReference type="GeneID" id="102805849"/>
<proteinExistence type="inferred from homology"/>
<evidence type="ECO:0000313" key="11">
    <source>
        <dbReference type="Proteomes" id="UP000694865"/>
    </source>
</evidence>
<keyword evidence="5 8" id="KW-0560">Oxidoreductase</keyword>
<evidence type="ECO:0000256" key="4">
    <source>
        <dbReference type="ARBA" id="ARBA00022827"/>
    </source>
</evidence>
<dbReference type="InterPro" id="IPR002872">
    <property type="entry name" value="Proline_DH_dom"/>
</dbReference>
<dbReference type="RefSeq" id="XP_006818451.1">
    <property type="nucleotide sequence ID" value="XM_006818388.1"/>
</dbReference>
<comment type="catalytic activity">
    <reaction evidence="7">
        <text>trans-4-hydroxy-L-proline + a quinone = (3R,5S)-1-pyrroline-3-hydroxy-5-carboxylate + a quinol + H(+)</text>
        <dbReference type="Rhea" id="RHEA:52512"/>
        <dbReference type="ChEBI" id="CHEBI:15378"/>
        <dbReference type="ChEBI" id="CHEBI:24646"/>
        <dbReference type="ChEBI" id="CHEBI:58375"/>
        <dbReference type="ChEBI" id="CHEBI:62612"/>
        <dbReference type="ChEBI" id="CHEBI:132124"/>
        <dbReference type="EC" id="1.5.5.3"/>
    </reaction>
</comment>
<dbReference type="PANTHER" id="PTHR13914">
    <property type="entry name" value="PROLINE OXIDASE"/>
    <property type="match status" value="1"/>
</dbReference>
<evidence type="ECO:0000256" key="2">
    <source>
        <dbReference type="ARBA" id="ARBA00005869"/>
    </source>
</evidence>
<feature type="domain" description="Proline dehydrogenase" evidence="10">
    <location>
        <begin position="225"/>
        <end position="513"/>
    </location>
</feature>
<evidence type="ECO:0000256" key="7">
    <source>
        <dbReference type="ARBA" id="ARBA00048242"/>
    </source>
</evidence>